<dbReference type="AlphaFoldDB" id="A0A348WCG2"/>
<protein>
    <submittedName>
        <fullName evidence="1">AlpA family transcriptional regulator</fullName>
    </submittedName>
</protein>
<dbReference type="Gene3D" id="1.10.238.160">
    <property type="match status" value="1"/>
</dbReference>
<proteinExistence type="predicted"/>
<accession>A0A348WCG2</accession>
<name>A0A348WCG2_9RHOB</name>
<dbReference type="InterPro" id="IPR052931">
    <property type="entry name" value="Prophage_regulatory_activator"/>
</dbReference>
<sequence>MTDKILRCREVQEIIGLSRSTIYRMMDRGEFPRSQKLGARAVGWRESAINQWVEQGADQNLGHL</sequence>
<dbReference type="PANTHER" id="PTHR36154">
    <property type="entry name" value="DNA-BINDING TRANSCRIPTIONAL ACTIVATOR ALPA"/>
    <property type="match status" value="1"/>
</dbReference>
<dbReference type="Pfam" id="PF05930">
    <property type="entry name" value="Phage_AlpA"/>
    <property type="match status" value="1"/>
</dbReference>
<evidence type="ECO:0000313" key="1">
    <source>
        <dbReference type="EMBL" id="HAR52224.1"/>
    </source>
</evidence>
<dbReference type="EMBL" id="DMVW01000098">
    <property type="protein sequence ID" value="HAR52224.1"/>
    <property type="molecule type" value="Genomic_DNA"/>
</dbReference>
<dbReference type="InterPro" id="IPR009061">
    <property type="entry name" value="DNA-bd_dom_put_sf"/>
</dbReference>
<dbReference type="InterPro" id="IPR010260">
    <property type="entry name" value="AlpA"/>
</dbReference>
<dbReference type="PANTHER" id="PTHR36154:SF1">
    <property type="entry name" value="DNA-BINDING TRANSCRIPTIONAL ACTIVATOR ALPA"/>
    <property type="match status" value="1"/>
</dbReference>
<organism evidence="1 2">
    <name type="scientific">Roseovarius nubinhibens</name>
    <dbReference type="NCBI Taxonomy" id="314263"/>
    <lineage>
        <taxon>Bacteria</taxon>
        <taxon>Pseudomonadati</taxon>
        <taxon>Pseudomonadota</taxon>
        <taxon>Alphaproteobacteria</taxon>
        <taxon>Rhodobacterales</taxon>
        <taxon>Roseobacteraceae</taxon>
        <taxon>Roseovarius</taxon>
    </lineage>
</organism>
<dbReference type="RefSeq" id="WP_339853533.1">
    <property type="nucleotide sequence ID" value="NZ_CAXAXR010000005.1"/>
</dbReference>
<dbReference type="SUPFAM" id="SSF46955">
    <property type="entry name" value="Putative DNA-binding domain"/>
    <property type="match status" value="1"/>
</dbReference>
<reference evidence="1 2" key="1">
    <citation type="journal article" date="2018" name="Nat. Biotechnol.">
        <title>A standardized bacterial taxonomy based on genome phylogeny substantially revises the tree of life.</title>
        <authorList>
            <person name="Parks D.H."/>
            <person name="Chuvochina M."/>
            <person name="Waite D.W."/>
            <person name="Rinke C."/>
            <person name="Skarshewski A."/>
            <person name="Chaumeil P.A."/>
            <person name="Hugenholtz P."/>
        </authorList>
    </citation>
    <scope>NUCLEOTIDE SEQUENCE [LARGE SCALE GENOMIC DNA]</scope>
    <source>
        <strain evidence="1">UBA9169</strain>
    </source>
</reference>
<dbReference type="Proteomes" id="UP000264719">
    <property type="component" value="Unassembled WGS sequence"/>
</dbReference>
<gene>
    <name evidence="1" type="ORF">DCS45_10170</name>
</gene>
<evidence type="ECO:0000313" key="2">
    <source>
        <dbReference type="Proteomes" id="UP000264719"/>
    </source>
</evidence>
<comment type="caution">
    <text evidence="1">The sequence shown here is derived from an EMBL/GenBank/DDBJ whole genome shotgun (WGS) entry which is preliminary data.</text>
</comment>